<organism evidence="1">
    <name type="scientific">marine metagenome</name>
    <dbReference type="NCBI Taxonomy" id="408172"/>
    <lineage>
        <taxon>unclassified sequences</taxon>
        <taxon>metagenomes</taxon>
        <taxon>ecological metagenomes</taxon>
    </lineage>
</organism>
<reference evidence="1" key="1">
    <citation type="submission" date="2018-05" db="EMBL/GenBank/DDBJ databases">
        <authorList>
            <person name="Lanie J.A."/>
            <person name="Ng W.-L."/>
            <person name="Kazmierczak K.M."/>
            <person name="Andrzejewski T.M."/>
            <person name="Davidsen T.M."/>
            <person name="Wayne K.J."/>
            <person name="Tettelin H."/>
            <person name="Glass J.I."/>
            <person name="Rusch D."/>
            <person name="Podicherti R."/>
            <person name="Tsui H.-C.T."/>
            <person name="Winkler M.E."/>
        </authorList>
    </citation>
    <scope>NUCLEOTIDE SEQUENCE</scope>
</reference>
<dbReference type="GO" id="GO:0006260">
    <property type="term" value="P:DNA replication"/>
    <property type="evidence" value="ECO:0007669"/>
    <property type="project" value="InterPro"/>
</dbReference>
<dbReference type="GO" id="GO:0003677">
    <property type="term" value="F:DNA binding"/>
    <property type="evidence" value="ECO:0007669"/>
    <property type="project" value="InterPro"/>
</dbReference>
<dbReference type="HAMAP" id="MF_04157">
    <property type="entry name" value="PRIMASE_T4"/>
    <property type="match status" value="1"/>
</dbReference>
<dbReference type="SUPFAM" id="SSF56731">
    <property type="entry name" value="DNA primase core"/>
    <property type="match status" value="1"/>
</dbReference>
<dbReference type="EMBL" id="UINC01004866">
    <property type="protein sequence ID" value="SVA17415.1"/>
    <property type="molecule type" value="Genomic_DNA"/>
</dbReference>
<sequence>MSIFTDIKYLNLASSHLQSFKKKGEHLWNFRCPICGDSQKNKAKARGYVYRKQNALFYKCHNCGDGRSVSNLVKFLSVDIHKQYVLEVYKDGENRYTKPKEKPKYEFRRPSFKKKHQIKLPNIRSLPVEHYAKQYVLNRKVPLNFHSLLYYTDDFKQWVNSIVEGTKYELQEKDSRLVIPFFDKKGNLIGAQGRALDQSELKYITIKISEDFKKIFGLDRVDINKHVYVVEGPIDSMFLDNCIAMAGSDISDLSFIKDKVIVYDNEPRNNEIVKKLEKQIIQNNSVCIWPSNLKFKDINDIIISGIKKEKIKSIIDENTFKGPVATLKLNSWRKI</sequence>
<dbReference type="GO" id="GO:0008270">
    <property type="term" value="F:zinc ion binding"/>
    <property type="evidence" value="ECO:0007669"/>
    <property type="project" value="InterPro"/>
</dbReference>
<protein>
    <recommendedName>
        <fullName evidence="2">DNA primase</fullName>
    </recommendedName>
</protein>
<dbReference type="InterPro" id="IPR036977">
    <property type="entry name" value="DNA_primase_Znf_CHC2"/>
</dbReference>
<evidence type="ECO:0000313" key="1">
    <source>
        <dbReference type="EMBL" id="SVA17415.1"/>
    </source>
</evidence>
<dbReference type="InterPro" id="IPR046392">
    <property type="entry name" value="PRIMASE_T4"/>
</dbReference>
<name>A0A381TMY4_9ZZZZ</name>
<evidence type="ECO:0008006" key="2">
    <source>
        <dbReference type="Google" id="ProtNLM"/>
    </source>
</evidence>
<accession>A0A381TMY4</accession>
<proteinExistence type="inferred from homology"/>
<gene>
    <name evidence="1" type="ORF">METZ01_LOCUS70269</name>
</gene>
<dbReference type="AlphaFoldDB" id="A0A381TMY4"/>
<dbReference type="Gene3D" id="3.90.580.10">
    <property type="entry name" value="Zinc finger, CHC2-type domain"/>
    <property type="match status" value="1"/>
</dbReference>